<keyword evidence="3 7" id="KW-1133">Transmembrane helix</keyword>
<evidence type="ECO:0000256" key="1">
    <source>
        <dbReference type="ARBA" id="ARBA00022679"/>
    </source>
</evidence>
<feature type="transmembrane region" description="Helical" evidence="7">
    <location>
        <begin position="6"/>
        <end position="26"/>
    </location>
</feature>
<keyword evidence="6" id="KW-0012">Acyltransferase</keyword>
<keyword evidence="9" id="KW-1185">Reference proteome</keyword>
<evidence type="ECO:0000313" key="8">
    <source>
        <dbReference type="EMBL" id="VDO18508.1"/>
    </source>
</evidence>
<dbReference type="PANTHER" id="PTHR23063">
    <property type="entry name" value="PHOSPHOLIPID ACYLTRANSFERASE"/>
    <property type="match status" value="1"/>
</dbReference>
<sequence length="265" mass="29290">MILELLAIYASIILGCIISTTCLIFLGKGWGPLPHYYLRLIAWMQDFFEKVYPESDEAPWPAIIKKVRHAIFLQEAGVSLYFASDTKQLPVESLVELFGSVQDNVSSIFHPTPSYSETLLRTSPLPHWSTAQKAVFYVSLFFSVAQDSDANSDFRYGILFPTRLCLLLISFVFLACAGVFAVNKKLSDREKTWVGIVYCRLYCCAMGVVATYKNTHLRPKGSGVAVSNHLTPSDVQVLFAGTPHGSQHGFVVTGQKHSGIIGGSI</sequence>
<dbReference type="Proteomes" id="UP000050761">
    <property type="component" value="Unassembled WGS sequence"/>
</dbReference>
<name>A0A183F211_HELPZ</name>
<dbReference type="PANTHER" id="PTHR23063:SF6">
    <property type="entry name" value="PHOSPHOLIPID_GLYCEROL ACYLTRANSFERASE DOMAIN-CONTAINING PROTEIN"/>
    <property type="match status" value="1"/>
</dbReference>
<evidence type="ECO:0000313" key="9">
    <source>
        <dbReference type="Proteomes" id="UP000050761"/>
    </source>
</evidence>
<evidence type="ECO:0000256" key="4">
    <source>
        <dbReference type="ARBA" id="ARBA00023098"/>
    </source>
</evidence>
<dbReference type="AlphaFoldDB" id="A0A183F211"/>
<accession>A0A183F211</accession>
<evidence type="ECO:0000256" key="5">
    <source>
        <dbReference type="ARBA" id="ARBA00023136"/>
    </source>
</evidence>
<dbReference type="GO" id="GO:0004366">
    <property type="term" value="F:glycerol-3-phosphate O-acyltransferase activity"/>
    <property type="evidence" value="ECO:0007669"/>
    <property type="project" value="TreeGrafter"/>
</dbReference>
<dbReference type="OrthoDB" id="272512at2759"/>
<protein>
    <submittedName>
        <fullName evidence="10">DUF4220 domain-containing protein</fullName>
    </submittedName>
</protein>
<evidence type="ECO:0000256" key="3">
    <source>
        <dbReference type="ARBA" id="ARBA00022989"/>
    </source>
</evidence>
<evidence type="ECO:0000256" key="2">
    <source>
        <dbReference type="ARBA" id="ARBA00022692"/>
    </source>
</evidence>
<evidence type="ECO:0000256" key="6">
    <source>
        <dbReference type="ARBA" id="ARBA00023315"/>
    </source>
</evidence>
<dbReference type="GO" id="GO:0005783">
    <property type="term" value="C:endoplasmic reticulum"/>
    <property type="evidence" value="ECO:0007669"/>
    <property type="project" value="TreeGrafter"/>
</dbReference>
<dbReference type="GO" id="GO:0019432">
    <property type="term" value="P:triglyceride biosynthetic process"/>
    <property type="evidence" value="ECO:0007669"/>
    <property type="project" value="TreeGrafter"/>
</dbReference>
<keyword evidence="4" id="KW-0443">Lipid metabolism</keyword>
<dbReference type="WBParaSite" id="HPBE_0000012501-mRNA-1">
    <property type="protein sequence ID" value="HPBE_0000012501-mRNA-1"/>
    <property type="gene ID" value="HPBE_0000012501"/>
</dbReference>
<reference evidence="10" key="2">
    <citation type="submission" date="2019-09" db="UniProtKB">
        <authorList>
            <consortium name="WormBaseParasite"/>
        </authorList>
    </citation>
    <scope>IDENTIFICATION</scope>
</reference>
<keyword evidence="2 7" id="KW-0812">Transmembrane</keyword>
<feature type="transmembrane region" description="Helical" evidence="7">
    <location>
        <begin position="164"/>
        <end position="181"/>
    </location>
</feature>
<keyword evidence="5 7" id="KW-0472">Membrane</keyword>
<evidence type="ECO:0000313" key="10">
    <source>
        <dbReference type="WBParaSite" id="HPBE_0000012501-mRNA-1"/>
    </source>
</evidence>
<reference evidence="8 9" key="1">
    <citation type="submission" date="2018-11" db="EMBL/GenBank/DDBJ databases">
        <authorList>
            <consortium name="Pathogen Informatics"/>
        </authorList>
    </citation>
    <scope>NUCLEOTIDE SEQUENCE [LARGE SCALE GENOMIC DNA]</scope>
</reference>
<dbReference type="EMBL" id="UZAH01000077">
    <property type="protein sequence ID" value="VDO18508.1"/>
    <property type="molecule type" value="Genomic_DNA"/>
</dbReference>
<evidence type="ECO:0000256" key="7">
    <source>
        <dbReference type="SAM" id="Phobius"/>
    </source>
</evidence>
<gene>
    <name evidence="8" type="ORF">HPBE_LOCUS126</name>
</gene>
<organism evidence="9 10">
    <name type="scientific">Heligmosomoides polygyrus</name>
    <name type="common">Parasitic roundworm</name>
    <dbReference type="NCBI Taxonomy" id="6339"/>
    <lineage>
        <taxon>Eukaryota</taxon>
        <taxon>Metazoa</taxon>
        <taxon>Ecdysozoa</taxon>
        <taxon>Nematoda</taxon>
        <taxon>Chromadorea</taxon>
        <taxon>Rhabditida</taxon>
        <taxon>Rhabditina</taxon>
        <taxon>Rhabditomorpha</taxon>
        <taxon>Strongyloidea</taxon>
        <taxon>Heligmosomidae</taxon>
        <taxon>Heligmosomoides</taxon>
    </lineage>
</organism>
<proteinExistence type="predicted"/>
<accession>A0A3P7WLR6</accession>
<keyword evidence="1" id="KW-0808">Transferase</keyword>